<dbReference type="GO" id="GO:0003697">
    <property type="term" value="F:single-stranded DNA binding"/>
    <property type="evidence" value="ECO:0007669"/>
    <property type="project" value="TreeGrafter"/>
</dbReference>
<keyword evidence="10" id="KW-0539">Nucleus</keyword>
<keyword evidence="5" id="KW-0479">Metal-binding</keyword>
<dbReference type="GO" id="GO:0005737">
    <property type="term" value="C:cytoplasm"/>
    <property type="evidence" value="ECO:0007669"/>
    <property type="project" value="TreeGrafter"/>
</dbReference>
<keyword evidence="6" id="KW-0227">DNA damage</keyword>
<evidence type="ECO:0000256" key="6">
    <source>
        <dbReference type="ARBA" id="ARBA00022763"/>
    </source>
</evidence>
<evidence type="ECO:0000256" key="9">
    <source>
        <dbReference type="ARBA" id="ARBA00023204"/>
    </source>
</evidence>
<keyword evidence="7" id="KW-0378">Hydrolase</keyword>
<evidence type="ECO:0000256" key="7">
    <source>
        <dbReference type="ARBA" id="ARBA00022801"/>
    </source>
</evidence>
<evidence type="ECO:0000256" key="3">
    <source>
        <dbReference type="ARBA" id="ARBA00004123"/>
    </source>
</evidence>
<comment type="cofactor">
    <cofactor evidence="1">
        <name>Mn(2+)</name>
        <dbReference type="ChEBI" id="CHEBI:29035"/>
    </cofactor>
</comment>
<dbReference type="InterPro" id="IPR051547">
    <property type="entry name" value="TDP2-like"/>
</dbReference>
<evidence type="ECO:0000256" key="5">
    <source>
        <dbReference type="ARBA" id="ARBA00022723"/>
    </source>
</evidence>
<dbReference type="Gene3D" id="3.60.10.10">
    <property type="entry name" value="Endonuclease/exonuclease/phosphatase"/>
    <property type="match status" value="1"/>
</dbReference>
<dbReference type="PANTHER" id="PTHR15822">
    <property type="entry name" value="TRAF AND TNF RECEPTOR-ASSOCIATED PROTEIN"/>
    <property type="match status" value="1"/>
</dbReference>
<gene>
    <name evidence="11" type="ORF">CVT24_003580</name>
</gene>
<evidence type="ECO:0000256" key="4">
    <source>
        <dbReference type="ARBA" id="ARBA00022722"/>
    </source>
</evidence>
<protein>
    <recommendedName>
        <fullName evidence="13">Endonuclease/exonuclease/phosphatase domain-containing protein</fullName>
    </recommendedName>
</protein>
<comment type="subcellular location">
    <subcellularLocation>
        <location evidence="3">Nucleus</location>
    </subcellularLocation>
</comment>
<dbReference type="InParanoid" id="A0A409Y7A7"/>
<dbReference type="CDD" id="cd09080">
    <property type="entry name" value="TDP2"/>
    <property type="match status" value="1"/>
</dbReference>
<evidence type="ECO:0000256" key="2">
    <source>
        <dbReference type="ARBA" id="ARBA00001946"/>
    </source>
</evidence>
<dbReference type="SUPFAM" id="SSF56219">
    <property type="entry name" value="DNase I-like"/>
    <property type="match status" value="1"/>
</dbReference>
<dbReference type="GO" id="GO:0006302">
    <property type="term" value="P:double-strand break repair"/>
    <property type="evidence" value="ECO:0007669"/>
    <property type="project" value="TreeGrafter"/>
</dbReference>
<dbReference type="Proteomes" id="UP000284842">
    <property type="component" value="Unassembled WGS sequence"/>
</dbReference>
<proteinExistence type="predicted"/>
<evidence type="ECO:0000256" key="8">
    <source>
        <dbReference type="ARBA" id="ARBA00022842"/>
    </source>
</evidence>
<dbReference type="AlphaFoldDB" id="A0A409Y7A7"/>
<dbReference type="InterPro" id="IPR036691">
    <property type="entry name" value="Endo/exonu/phosph_ase_sf"/>
</dbReference>
<dbReference type="STRING" id="181874.A0A409Y7A7"/>
<accession>A0A409Y7A7</accession>
<evidence type="ECO:0000256" key="1">
    <source>
        <dbReference type="ARBA" id="ARBA00001936"/>
    </source>
</evidence>
<dbReference type="GO" id="GO:0004518">
    <property type="term" value="F:nuclease activity"/>
    <property type="evidence" value="ECO:0007669"/>
    <property type="project" value="UniProtKB-KW"/>
</dbReference>
<evidence type="ECO:0000313" key="12">
    <source>
        <dbReference type="Proteomes" id="UP000284842"/>
    </source>
</evidence>
<evidence type="ECO:0008006" key="13">
    <source>
        <dbReference type="Google" id="ProtNLM"/>
    </source>
</evidence>
<evidence type="ECO:0000313" key="11">
    <source>
        <dbReference type="EMBL" id="PPQ98952.1"/>
    </source>
</evidence>
<dbReference type="EMBL" id="NHTK01001373">
    <property type="protein sequence ID" value="PPQ98952.1"/>
    <property type="molecule type" value="Genomic_DNA"/>
</dbReference>
<keyword evidence="12" id="KW-1185">Reference proteome</keyword>
<keyword evidence="9" id="KW-0234">DNA repair</keyword>
<dbReference type="GO" id="GO:0005634">
    <property type="term" value="C:nucleus"/>
    <property type="evidence" value="ECO:0007669"/>
    <property type="project" value="UniProtKB-SubCell"/>
</dbReference>
<sequence length="356" mass="40521">MTTPHAIPSQSRHGLPVEHKQIYSFNTKDNQWLAADPSPSEEGMPLSTKFGIATWNIDFMRQHHELRYKTAFDYLQKTLTSADHDDHATTTIIFIQELEQDFFPVITGHSFVRDCYNITDISSETWCSSSSGYGTITLIPKSLSKYLAAVFRTPFPLSTMGRDALYIDLLLQHRPLNDNQQKNGSQDEAGDQRRYLRLVNVHLESLRGQADIERPMQLVSTVPFLDETNVYAGIVAGDMNPIGPYDAALPEQLGFTDAWVLNKRRRKEDEGASYMTDVDIEQDAESHTWGYQPMSRRYPPNRMDKVLMKGNVDVDSIDRIGVDVRVKWLGNKETPVWASDHYGLLATFRLRGDESS</sequence>
<dbReference type="GO" id="GO:0046872">
    <property type="term" value="F:metal ion binding"/>
    <property type="evidence" value="ECO:0007669"/>
    <property type="project" value="UniProtKB-KW"/>
</dbReference>
<comment type="caution">
    <text evidence="11">The sequence shown here is derived from an EMBL/GenBank/DDBJ whole genome shotgun (WGS) entry which is preliminary data.</text>
</comment>
<name>A0A409Y7A7_9AGAR</name>
<comment type="cofactor">
    <cofactor evidence="2">
        <name>Mg(2+)</name>
        <dbReference type="ChEBI" id="CHEBI:18420"/>
    </cofactor>
</comment>
<dbReference type="GO" id="GO:0070260">
    <property type="term" value="F:5'-tyrosyl-DNA phosphodiesterase activity"/>
    <property type="evidence" value="ECO:0007669"/>
    <property type="project" value="TreeGrafter"/>
</dbReference>
<evidence type="ECO:0000256" key="10">
    <source>
        <dbReference type="ARBA" id="ARBA00023242"/>
    </source>
</evidence>
<dbReference type="PANTHER" id="PTHR15822:SF4">
    <property type="entry name" value="TYROSYL-DNA PHOSPHODIESTERASE 2"/>
    <property type="match status" value="1"/>
</dbReference>
<organism evidence="11 12">
    <name type="scientific">Panaeolus cyanescens</name>
    <dbReference type="NCBI Taxonomy" id="181874"/>
    <lineage>
        <taxon>Eukaryota</taxon>
        <taxon>Fungi</taxon>
        <taxon>Dikarya</taxon>
        <taxon>Basidiomycota</taxon>
        <taxon>Agaricomycotina</taxon>
        <taxon>Agaricomycetes</taxon>
        <taxon>Agaricomycetidae</taxon>
        <taxon>Agaricales</taxon>
        <taxon>Agaricineae</taxon>
        <taxon>Galeropsidaceae</taxon>
        <taxon>Panaeolus</taxon>
    </lineage>
</organism>
<keyword evidence="8" id="KW-0460">Magnesium</keyword>
<reference evidence="11 12" key="1">
    <citation type="journal article" date="2018" name="Evol. Lett.">
        <title>Horizontal gene cluster transfer increased hallucinogenic mushroom diversity.</title>
        <authorList>
            <person name="Reynolds H.T."/>
            <person name="Vijayakumar V."/>
            <person name="Gluck-Thaler E."/>
            <person name="Korotkin H.B."/>
            <person name="Matheny P.B."/>
            <person name="Slot J.C."/>
        </authorList>
    </citation>
    <scope>NUCLEOTIDE SEQUENCE [LARGE SCALE GENOMIC DNA]</scope>
    <source>
        <strain evidence="11 12">2629</strain>
    </source>
</reference>
<dbReference type="OrthoDB" id="9975959at2759"/>
<keyword evidence="4" id="KW-0540">Nuclease</keyword>